<organism evidence="2 3">
    <name type="scientific">Pseudoalteromonas citrea</name>
    <dbReference type="NCBI Taxonomy" id="43655"/>
    <lineage>
        <taxon>Bacteria</taxon>
        <taxon>Pseudomonadati</taxon>
        <taxon>Pseudomonadota</taxon>
        <taxon>Gammaproteobacteria</taxon>
        <taxon>Alteromonadales</taxon>
        <taxon>Pseudoalteromonadaceae</taxon>
        <taxon>Pseudoalteromonas</taxon>
    </lineage>
</organism>
<reference evidence="2" key="1">
    <citation type="journal article" date="2012" name="J. Bacteriol.">
        <title>Genome sequences of type strains of seven species of the marine bacterium Pseudoalteromonas.</title>
        <authorList>
            <person name="Xie B.B."/>
            <person name="Shu Y.L."/>
            <person name="Qin Q.L."/>
            <person name="Rong J.C."/>
            <person name="Zhang X.Y."/>
            <person name="Chen X.L."/>
            <person name="Shi M."/>
            <person name="He H.L."/>
            <person name="Zhou B.C."/>
            <person name="Zhang Y.Z."/>
        </authorList>
    </citation>
    <scope>NUCLEOTIDE SEQUENCE</scope>
    <source>
        <strain evidence="2">DSM 8771</strain>
    </source>
</reference>
<dbReference type="AlphaFoldDB" id="A0AAD4AKP2"/>
<sequence length="73" mass="8354">MCGSVKASRRTNKASNSNINQMTPSQRTRYALVANAAAERRARSRRKAKTMNEAQDPQNGWRCIYSYLLRLFS</sequence>
<name>A0AAD4AKP2_9GAMM</name>
<feature type="compositionally biased region" description="Polar residues" evidence="1">
    <location>
        <begin position="13"/>
        <end position="28"/>
    </location>
</feature>
<proteinExistence type="predicted"/>
<dbReference type="EMBL" id="AHBZ03000014">
    <property type="protein sequence ID" value="KAF7773924.1"/>
    <property type="molecule type" value="Genomic_DNA"/>
</dbReference>
<gene>
    <name evidence="2" type="ORF">PCIT_a0270</name>
</gene>
<accession>A0AAD4AKP2</accession>
<comment type="caution">
    <text evidence="2">The sequence shown here is derived from an EMBL/GenBank/DDBJ whole genome shotgun (WGS) entry which is preliminary data.</text>
</comment>
<evidence type="ECO:0000313" key="2">
    <source>
        <dbReference type="EMBL" id="KAF7773924.1"/>
    </source>
</evidence>
<feature type="region of interest" description="Disordered" evidence="1">
    <location>
        <begin position="1"/>
        <end position="28"/>
    </location>
</feature>
<evidence type="ECO:0000256" key="1">
    <source>
        <dbReference type="SAM" id="MobiDB-lite"/>
    </source>
</evidence>
<dbReference type="Proteomes" id="UP000016487">
    <property type="component" value="Unassembled WGS sequence"/>
</dbReference>
<protein>
    <submittedName>
        <fullName evidence="2">Uncharacterized protein</fullName>
    </submittedName>
</protein>
<evidence type="ECO:0000313" key="3">
    <source>
        <dbReference type="Proteomes" id="UP000016487"/>
    </source>
</evidence>
<reference evidence="2" key="2">
    <citation type="submission" date="2015-03" db="EMBL/GenBank/DDBJ databases">
        <title>Genome sequence of Pseudoalteromonas citrea.</title>
        <authorList>
            <person name="Xie B.-B."/>
            <person name="Rong J.-C."/>
            <person name="Qin Q.-L."/>
            <person name="Zhang Y.-Z."/>
        </authorList>
    </citation>
    <scope>NUCLEOTIDE SEQUENCE</scope>
    <source>
        <strain evidence="2">DSM 8771</strain>
    </source>
</reference>